<accession>A0ABQ4KUG9</accession>
<dbReference type="EMBL" id="BORJ01000003">
    <property type="protein sequence ID" value="GIN95630.1"/>
    <property type="molecule type" value="Genomic_DNA"/>
</dbReference>
<name>A0ABQ4KUG9_SIMTE</name>
<proteinExistence type="predicted"/>
<comment type="caution">
    <text evidence="1">The sequence shown here is derived from an EMBL/GenBank/DDBJ whole genome shotgun (WGS) entry which is preliminary data.</text>
</comment>
<keyword evidence="2" id="KW-1185">Reference proteome</keyword>
<dbReference type="Gene3D" id="3.40.630.30">
    <property type="match status" value="1"/>
</dbReference>
<protein>
    <recommendedName>
        <fullName evidence="3">Diaminobutyrate acetyltransferase</fullName>
    </recommendedName>
</protein>
<gene>
    <name evidence="1" type="ORF">J6TS1_15000</name>
</gene>
<evidence type="ECO:0000313" key="1">
    <source>
        <dbReference type="EMBL" id="GIN95630.1"/>
    </source>
</evidence>
<evidence type="ECO:0008006" key="3">
    <source>
        <dbReference type="Google" id="ProtNLM"/>
    </source>
</evidence>
<evidence type="ECO:0000313" key="2">
    <source>
        <dbReference type="Proteomes" id="UP000680670"/>
    </source>
</evidence>
<dbReference type="Proteomes" id="UP000680670">
    <property type="component" value="Unassembled WGS sequence"/>
</dbReference>
<reference evidence="1 2" key="1">
    <citation type="submission" date="2021-03" db="EMBL/GenBank/DDBJ databases">
        <title>Antimicrobial resistance genes in bacteria isolated from Japanese honey, and their potential for conferring macrolide and lincosamide resistance in the American foulbrood pathogen Paenibacillus larvae.</title>
        <authorList>
            <person name="Okamoto M."/>
            <person name="Kumagai M."/>
            <person name="Kanamori H."/>
            <person name="Takamatsu D."/>
        </authorList>
    </citation>
    <scope>NUCLEOTIDE SEQUENCE [LARGE SCALE GENOMIC DNA]</scope>
    <source>
        <strain evidence="1 2">J6TS1</strain>
    </source>
</reference>
<sequence length="75" mass="8632">MATTLLLKLIKRLENTNIRFLEATVTPTNKPSNNLFKGLAKKLETEYTQYECFSEDQFPDPSHEAEIAYRIGPLK</sequence>
<organism evidence="1 2">
    <name type="scientific">Siminovitchia terrae</name>
    <name type="common">Bacillus terrae</name>
    <dbReference type="NCBI Taxonomy" id="1914933"/>
    <lineage>
        <taxon>Bacteria</taxon>
        <taxon>Bacillati</taxon>
        <taxon>Bacillota</taxon>
        <taxon>Bacilli</taxon>
        <taxon>Bacillales</taxon>
        <taxon>Bacillaceae</taxon>
        <taxon>Siminovitchia</taxon>
    </lineage>
</organism>